<dbReference type="InterPro" id="IPR003607">
    <property type="entry name" value="HD/PDEase_dom"/>
</dbReference>
<accession>A0ABY4DY09</accession>
<keyword evidence="4" id="KW-1185">Reference proteome</keyword>
<evidence type="ECO:0000256" key="1">
    <source>
        <dbReference type="ARBA" id="ARBA00022741"/>
    </source>
</evidence>
<dbReference type="Gene3D" id="1.10.3090.10">
    <property type="entry name" value="cca-adding enzyme, domain 2"/>
    <property type="match status" value="1"/>
</dbReference>
<proteinExistence type="predicted"/>
<reference evidence="3 4" key="1">
    <citation type="journal article" date="2022" name="Res Sq">
        <title>Evolution of multicellular longitudinally dividing oral cavity symbionts (Neisseriaceae).</title>
        <authorList>
            <person name="Nyongesa S."/>
            <person name="Weber P."/>
            <person name="Bernet E."/>
            <person name="Pullido F."/>
            <person name="Nieckarz M."/>
            <person name="Delaby M."/>
            <person name="Nieves C."/>
            <person name="Viehboeck T."/>
            <person name="Krause N."/>
            <person name="Rivera-Millot A."/>
            <person name="Nakamura A."/>
            <person name="Vischer N."/>
            <person name="VanNieuwenhze M."/>
            <person name="Brun Y."/>
            <person name="Cava F."/>
            <person name="Bulgheresi S."/>
            <person name="Veyrier F."/>
        </authorList>
    </citation>
    <scope>NUCLEOTIDE SEQUENCE [LARGE SCALE GENOMIC DNA]</scope>
    <source>
        <strain evidence="3 4">SN4</strain>
    </source>
</reference>
<dbReference type="Gene3D" id="3.40.50.300">
    <property type="entry name" value="P-loop containing nucleotide triphosphate hydrolases"/>
    <property type="match status" value="1"/>
</dbReference>
<dbReference type="InterPro" id="IPR006674">
    <property type="entry name" value="HD_domain"/>
</dbReference>
<evidence type="ECO:0000313" key="4">
    <source>
        <dbReference type="Proteomes" id="UP000832011"/>
    </source>
</evidence>
<dbReference type="InterPro" id="IPR027417">
    <property type="entry name" value="P-loop_NTPase"/>
</dbReference>
<name>A0ABY4DY09_9NEIS</name>
<dbReference type="Pfam" id="PF01966">
    <property type="entry name" value="HD"/>
    <property type="match status" value="1"/>
</dbReference>
<gene>
    <name evidence="3" type="ORF">LVJ82_11725</name>
</gene>
<protein>
    <submittedName>
        <fullName evidence="3">AAA family ATPase</fullName>
    </submittedName>
</protein>
<sequence length="384" mass="43234">MKNDMTARIHALFQGDTVDFAACLNLFPVLEQAKTTPQEPLYHGEGDVWTHTQMVVNALLADVDFAALTAAQQRQVFLAALLHDVAKYRTTVVDEHGRISQPGHSKKGALDARILLWELGLPMLEREAICRMIAVHQVPFFAFEVNRHGRTPLWLCHQLSWLTDMHLLNMLATADMRGRVCADKSRALDNIALLKELAQEEGCYRTPKVFANVHTRLRYFQGHEVYPEFALQLPQGSRVMLMCGLPASGKNTWVAAHAAGLPVLSYDDTRQHLGLKYGANEGLVAQTVLNQAKAYLRKRQDFVWNATHLSTQMRQKNLDVCLAYDAHVRVVYVEADKATLLQRNHARDSSLSNGKLLQMLKHWEVPSALEAHQLEVYASGEVRA</sequence>
<dbReference type="SUPFAM" id="SSF52540">
    <property type="entry name" value="P-loop containing nucleoside triphosphate hydrolases"/>
    <property type="match status" value="1"/>
</dbReference>
<dbReference type="InterPro" id="IPR050124">
    <property type="entry name" value="tRNA_CCA-adding_enzyme"/>
</dbReference>
<dbReference type="PANTHER" id="PTHR47545:SF1">
    <property type="entry name" value="MULTIFUNCTIONAL CCA PROTEIN"/>
    <property type="match status" value="1"/>
</dbReference>
<evidence type="ECO:0000259" key="2">
    <source>
        <dbReference type="Pfam" id="PF01966"/>
    </source>
</evidence>
<feature type="domain" description="HD" evidence="2">
    <location>
        <begin position="71"/>
        <end position="139"/>
    </location>
</feature>
<keyword evidence="1" id="KW-0547">Nucleotide-binding</keyword>
<evidence type="ECO:0000313" key="3">
    <source>
        <dbReference type="EMBL" id="UOO88154.1"/>
    </source>
</evidence>
<organism evidence="3 4">
    <name type="scientific">Vitreoscilla massiliensis</name>
    <dbReference type="NCBI Taxonomy" id="1689272"/>
    <lineage>
        <taxon>Bacteria</taxon>
        <taxon>Pseudomonadati</taxon>
        <taxon>Pseudomonadota</taxon>
        <taxon>Betaproteobacteria</taxon>
        <taxon>Neisseriales</taxon>
        <taxon>Neisseriaceae</taxon>
        <taxon>Vitreoscilla</taxon>
    </lineage>
</organism>
<dbReference type="Proteomes" id="UP000832011">
    <property type="component" value="Chromosome"/>
</dbReference>
<dbReference type="RefSeq" id="WP_108721522.1">
    <property type="nucleotide sequence ID" value="NZ_CABKVG010000009.1"/>
</dbReference>
<dbReference type="SUPFAM" id="SSF109604">
    <property type="entry name" value="HD-domain/PDEase-like"/>
    <property type="match status" value="1"/>
</dbReference>
<dbReference type="PANTHER" id="PTHR47545">
    <property type="entry name" value="MULTIFUNCTIONAL CCA PROTEIN"/>
    <property type="match status" value="1"/>
</dbReference>
<dbReference type="EMBL" id="CP091511">
    <property type="protein sequence ID" value="UOO88154.1"/>
    <property type="molecule type" value="Genomic_DNA"/>
</dbReference>
<dbReference type="Pfam" id="PF13671">
    <property type="entry name" value="AAA_33"/>
    <property type="match status" value="1"/>
</dbReference>
<dbReference type="CDD" id="cd00077">
    <property type="entry name" value="HDc"/>
    <property type="match status" value="1"/>
</dbReference>